<gene>
    <name evidence="2" type="primary">AXS2_3</name>
    <name evidence="2" type="ORF">PIB30_011004</name>
</gene>
<evidence type="ECO:0000313" key="2">
    <source>
        <dbReference type="EMBL" id="MED6168383.1"/>
    </source>
</evidence>
<dbReference type="EMBL" id="JASCZI010151061">
    <property type="protein sequence ID" value="MED6168383.1"/>
    <property type="molecule type" value="Genomic_DNA"/>
</dbReference>
<accession>A0ABU6V7Z7</accession>
<comment type="caution">
    <text evidence="2">The sequence shown here is derived from an EMBL/GenBank/DDBJ whole genome shotgun (WGS) entry which is preliminary data.</text>
</comment>
<sequence length="102" mass="11476">MEDLEIDTGAVLEAYWGTRNATGRLHDAHWVLTLDDARVEGLIKLSDMTINLAAICTPAGDYDTRPLDAIYGNFIDELHVVKYCSENNERLIHFSTCEVYGK</sequence>
<dbReference type="Pfam" id="PF01370">
    <property type="entry name" value="Epimerase"/>
    <property type="match status" value="1"/>
</dbReference>
<name>A0ABU6V7Z7_9FABA</name>
<feature type="domain" description="NAD-dependent epimerase/dehydratase" evidence="1">
    <location>
        <begin position="23"/>
        <end position="102"/>
    </location>
</feature>
<dbReference type="InterPro" id="IPR036291">
    <property type="entry name" value="NAD(P)-bd_dom_sf"/>
</dbReference>
<dbReference type="SUPFAM" id="SSF51735">
    <property type="entry name" value="NAD(P)-binding Rossmann-fold domains"/>
    <property type="match status" value="1"/>
</dbReference>
<reference evidence="2 3" key="1">
    <citation type="journal article" date="2023" name="Plants (Basel)">
        <title>Bridging the Gap: Combining Genomics and Transcriptomics Approaches to Understand Stylosanthes scabra, an Orphan Legume from the Brazilian Caatinga.</title>
        <authorList>
            <person name="Ferreira-Neto J.R.C."/>
            <person name="da Silva M.D."/>
            <person name="Binneck E."/>
            <person name="de Melo N.F."/>
            <person name="da Silva R.H."/>
            <person name="de Melo A.L.T.M."/>
            <person name="Pandolfi V."/>
            <person name="Bustamante F.O."/>
            <person name="Brasileiro-Vidal A.C."/>
            <person name="Benko-Iseppon A.M."/>
        </authorList>
    </citation>
    <scope>NUCLEOTIDE SEQUENCE [LARGE SCALE GENOMIC DNA]</scope>
    <source>
        <tissue evidence="2">Leaves</tissue>
    </source>
</reference>
<protein>
    <submittedName>
        <fullName evidence="2">UDP-D-apiose/UDP-D-xylose synthase 2</fullName>
    </submittedName>
</protein>
<keyword evidence="3" id="KW-1185">Reference proteome</keyword>
<evidence type="ECO:0000259" key="1">
    <source>
        <dbReference type="Pfam" id="PF01370"/>
    </source>
</evidence>
<organism evidence="2 3">
    <name type="scientific">Stylosanthes scabra</name>
    <dbReference type="NCBI Taxonomy" id="79078"/>
    <lineage>
        <taxon>Eukaryota</taxon>
        <taxon>Viridiplantae</taxon>
        <taxon>Streptophyta</taxon>
        <taxon>Embryophyta</taxon>
        <taxon>Tracheophyta</taxon>
        <taxon>Spermatophyta</taxon>
        <taxon>Magnoliopsida</taxon>
        <taxon>eudicotyledons</taxon>
        <taxon>Gunneridae</taxon>
        <taxon>Pentapetalae</taxon>
        <taxon>rosids</taxon>
        <taxon>fabids</taxon>
        <taxon>Fabales</taxon>
        <taxon>Fabaceae</taxon>
        <taxon>Papilionoideae</taxon>
        <taxon>50 kb inversion clade</taxon>
        <taxon>dalbergioids sensu lato</taxon>
        <taxon>Dalbergieae</taxon>
        <taxon>Pterocarpus clade</taxon>
        <taxon>Stylosanthes</taxon>
    </lineage>
</organism>
<dbReference type="InterPro" id="IPR001509">
    <property type="entry name" value="Epimerase_deHydtase"/>
</dbReference>
<dbReference type="Proteomes" id="UP001341840">
    <property type="component" value="Unassembled WGS sequence"/>
</dbReference>
<evidence type="ECO:0000313" key="3">
    <source>
        <dbReference type="Proteomes" id="UP001341840"/>
    </source>
</evidence>
<proteinExistence type="predicted"/>
<dbReference type="Gene3D" id="3.40.50.720">
    <property type="entry name" value="NAD(P)-binding Rossmann-like Domain"/>
    <property type="match status" value="1"/>
</dbReference>